<comment type="caution">
    <text evidence="3">The sequence shown here is derived from an EMBL/GenBank/DDBJ whole genome shotgun (WGS) entry which is preliminary data.</text>
</comment>
<sequence length="458" mass="52210">MADKPTFKKPANGDLVTIYNHQFRWSDKHFTPDELFPLRQQVDDLGVATYARLQEIIAKEKESNPSVNQGRADLYTVLEKHHTEDEILQKFWEEVTTVPDWVDWGQIEQGQKFIYRNLPANLTGLALQGFLGGTATIAGGSEVLARTGGFTLRIIPRRFLETFMWLLQITMSMEGMKPGGQGFISTVRVRLLHAAVRQRVIKLIEQDPSYFNEEEFGTPANMRDAIHSTVIFCCMPLFRQLPIIGITPEPEETADFLAFFRYIAYIMGNPQSYFDGVEQSKATMESVMLCEPPPTETSKAICMNFTAALQDAPGINISRPMLEAGCRIMSGDKMADLLGFPRRSVFYHASYRGYFRLLVWINVLQRWIPPFDRWVIRKSKEIVITNVFGAPILKGAKFDMINFPALNKFTKAEPKKPLKSWFRPVETIGFLIFLAEIFFYLVVVGALGKTIASWYAVR</sequence>
<evidence type="ECO:0000313" key="3">
    <source>
        <dbReference type="EMBL" id="KAJ5183628.1"/>
    </source>
</evidence>
<reference evidence="3" key="2">
    <citation type="journal article" date="2023" name="IMA Fungus">
        <title>Comparative genomic study of the Penicillium genus elucidates a diverse pangenome and 15 lateral gene transfer events.</title>
        <authorList>
            <person name="Petersen C."/>
            <person name="Sorensen T."/>
            <person name="Nielsen M.R."/>
            <person name="Sondergaard T.E."/>
            <person name="Sorensen J.L."/>
            <person name="Fitzpatrick D.A."/>
            <person name="Frisvad J.C."/>
            <person name="Nielsen K.L."/>
        </authorList>
    </citation>
    <scope>NUCLEOTIDE SEQUENCE</scope>
    <source>
        <strain evidence="3">IBT 21917</strain>
    </source>
</reference>
<dbReference type="InterPro" id="IPR018713">
    <property type="entry name" value="MPAB/Lcp_cat_dom"/>
</dbReference>
<dbReference type="InterPro" id="IPR037473">
    <property type="entry name" value="Lcp-like"/>
</dbReference>
<dbReference type="EMBL" id="JAPQKO010000001">
    <property type="protein sequence ID" value="KAJ5183628.1"/>
    <property type="molecule type" value="Genomic_DNA"/>
</dbReference>
<dbReference type="PANTHER" id="PTHR37539">
    <property type="entry name" value="SECRETED PROTEIN-RELATED"/>
    <property type="match status" value="1"/>
</dbReference>
<keyword evidence="1" id="KW-0472">Membrane</keyword>
<dbReference type="PANTHER" id="PTHR37539:SF1">
    <property type="entry name" value="ER-BOUND OXYGENASE MPAB_MPAB'_RUBBER OXYGENASE CATALYTIC DOMAIN-CONTAINING PROTEIN"/>
    <property type="match status" value="1"/>
</dbReference>
<accession>A0A9W9IR62</accession>
<feature type="domain" description="ER-bound oxygenase mpaB/mpaB'/Rubber oxygenase catalytic" evidence="2">
    <location>
        <begin position="140"/>
        <end position="360"/>
    </location>
</feature>
<evidence type="ECO:0000313" key="4">
    <source>
        <dbReference type="Proteomes" id="UP001146351"/>
    </source>
</evidence>
<name>A0A9W9IR62_9EURO</name>
<feature type="transmembrane region" description="Helical" evidence="1">
    <location>
        <begin position="428"/>
        <end position="448"/>
    </location>
</feature>
<dbReference type="GO" id="GO:0016491">
    <property type="term" value="F:oxidoreductase activity"/>
    <property type="evidence" value="ECO:0007669"/>
    <property type="project" value="InterPro"/>
</dbReference>
<reference evidence="3" key="1">
    <citation type="submission" date="2022-11" db="EMBL/GenBank/DDBJ databases">
        <authorList>
            <person name="Petersen C."/>
        </authorList>
    </citation>
    <scope>NUCLEOTIDE SEQUENCE</scope>
    <source>
        <strain evidence="3">IBT 21917</strain>
    </source>
</reference>
<dbReference type="OrthoDB" id="6361347at2759"/>
<protein>
    <recommendedName>
        <fullName evidence="2">ER-bound oxygenase mpaB/mpaB'/Rubber oxygenase catalytic domain-containing protein</fullName>
    </recommendedName>
</protein>
<evidence type="ECO:0000259" key="2">
    <source>
        <dbReference type="Pfam" id="PF09995"/>
    </source>
</evidence>
<gene>
    <name evidence="3" type="ORF">N7492_001244</name>
</gene>
<keyword evidence="1" id="KW-0812">Transmembrane</keyword>
<dbReference type="Pfam" id="PF09995">
    <property type="entry name" value="MPAB_Lcp_cat"/>
    <property type="match status" value="1"/>
</dbReference>
<organism evidence="3 4">
    <name type="scientific">Penicillium capsulatum</name>
    <dbReference type="NCBI Taxonomy" id="69766"/>
    <lineage>
        <taxon>Eukaryota</taxon>
        <taxon>Fungi</taxon>
        <taxon>Dikarya</taxon>
        <taxon>Ascomycota</taxon>
        <taxon>Pezizomycotina</taxon>
        <taxon>Eurotiomycetes</taxon>
        <taxon>Eurotiomycetidae</taxon>
        <taxon>Eurotiales</taxon>
        <taxon>Aspergillaceae</taxon>
        <taxon>Penicillium</taxon>
    </lineage>
</organism>
<dbReference type="AlphaFoldDB" id="A0A9W9IR62"/>
<keyword evidence="4" id="KW-1185">Reference proteome</keyword>
<proteinExistence type="predicted"/>
<dbReference type="Proteomes" id="UP001146351">
    <property type="component" value="Unassembled WGS sequence"/>
</dbReference>
<keyword evidence="1" id="KW-1133">Transmembrane helix</keyword>
<evidence type="ECO:0000256" key="1">
    <source>
        <dbReference type="SAM" id="Phobius"/>
    </source>
</evidence>